<dbReference type="Proteomes" id="UP001396334">
    <property type="component" value="Unassembled WGS sequence"/>
</dbReference>
<name>A0ABR2SZ46_9ROSI</name>
<protein>
    <submittedName>
        <fullName evidence="1">Uncharacterized protein</fullName>
    </submittedName>
</protein>
<gene>
    <name evidence="1" type="ORF">V6N11_031834</name>
</gene>
<accession>A0ABR2SZ46</accession>
<organism evidence="1 2">
    <name type="scientific">Hibiscus sabdariffa</name>
    <name type="common">roselle</name>
    <dbReference type="NCBI Taxonomy" id="183260"/>
    <lineage>
        <taxon>Eukaryota</taxon>
        <taxon>Viridiplantae</taxon>
        <taxon>Streptophyta</taxon>
        <taxon>Embryophyta</taxon>
        <taxon>Tracheophyta</taxon>
        <taxon>Spermatophyta</taxon>
        <taxon>Magnoliopsida</taxon>
        <taxon>eudicotyledons</taxon>
        <taxon>Gunneridae</taxon>
        <taxon>Pentapetalae</taxon>
        <taxon>rosids</taxon>
        <taxon>malvids</taxon>
        <taxon>Malvales</taxon>
        <taxon>Malvaceae</taxon>
        <taxon>Malvoideae</taxon>
        <taxon>Hibiscus</taxon>
    </lineage>
</organism>
<keyword evidence="2" id="KW-1185">Reference proteome</keyword>
<comment type="caution">
    <text evidence="1">The sequence shown here is derived from an EMBL/GenBank/DDBJ whole genome shotgun (WGS) entry which is preliminary data.</text>
</comment>
<proteinExistence type="predicted"/>
<evidence type="ECO:0000313" key="1">
    <source>
        <dbReference type="EMBL" id="KAK9030407.1"/>
    </source>
</evidence>
<reference evidence="1 2" key="1">
    <citation type="journal article" date="2024" name="G3 (Bethesda)">
        <title>Genome assembly of Hibiscus sabdariffa L. provides insights into metabolisms of medicinal natural products.</title>
        <authorList>
            <person name="Kim T."/>
        </authorList>
    </citation>
    <scope>NUCLEOTIDE SEQUENCE [LARGE SCALE GENOMIC DNA]</scope>
    <source>
        <strain evidence="1">TK-2024</strain>
        <tissue evidence="1">Old leaves</tissue>
    </source>
</reference>
<evidence type="ECO:0000313" key="2">
    <source>
        <dbReference type="Proteomes" id="UP001396334"/>
    </source>
</evidence>
<dbReference type="EMBL" id="JBBPBN010000010">
    <property type="protein sequence ID" value="KAK9030407.1"/>
    <property type="molecule type" value="Genomic_DNA"/>
</dbReference>
<sequence length="94" mass="10061">MALAGKVVATRTTLNADKNMVVQVLDSNMGVAEREGKGRVLSSSLRSVTPKANTKKPVGLSKLMDDLNSAEALEIAQRGSSSYNIQGRMILLTR</sequence>